<sequence length="85" mass="9211">MEDEEVAERWEEAADSGEIDRRAAGGRVRGGPKADPGRRQPGGGARAAHPRQANQDLPTRRQQAANSVTRQPLGPDGPQGFTQRR</sequence>
<dbReference type="Pfam" id="PF12901">
    <property type="entry name" value="SUZ-C"/>
    <property type="match status" value="1"/>
</dbReference>
<feature type="compositionally biased region" description="Polar residues" evidence="1">
    <location>
        <begin position="54"/>
        <end position="70"/>
    </location>
</feature>
<organism evidence="3 4">
    <name type="scientific">Eschrichtius robustus</name>
    <name type="common">California gray whale</name>
    <name type="synonym">Eschrichtius gibbosus</name>
    <dbReference type="NCBI Taxonomy" id="9764"/>
    <lineage>
        <taxon>Eukaryota</taxon>
        <taxon>Metazoa</taxon>
        <taxon>Chordata</taxon>
        <taxon>Craniata</taxon>
        <taxon>Vertebrata</taxon>
        <taxon>Euteleostomi</taxon>
        <taxon>Mammalia</taxon>
        <taxon>Eutheria</taxon>
        <taxon>Laurasiatheria</taxon>
        <taxon>Artiodactyla</taxon>
        <taxon>Whippomorpha</taxon>
        <taxon>Cetacea</taxon>
        <taxon>Mysticeti</taxon>
        <taxon>Eschrichtiidae</taxon>
        <taxon>Eschrichtius</taxon>
    </lineage>
</organism>
<dbReference type="PROSITE" id="PS51938">
    <property type="entry name" value="SUZ_C"/>
    <property type="match status" value="1"/>
</dbReference>
<dbReference type="EMBL" id="JAIQCJ010002302">
    <property type="protein sequence ID" value="KAJ8777719.1"/>
    <property type="molecule type" value="Genomic_DNA"/>
</dbReference>
<protein>
    <recommendedName>
        <fullName evidence="2">SUZ-C domain-containing protein</fullName>
    </recommendedName>
</protein>
<keyword evidence="4" id="KW-1185">Reference proteome</keyword>
<gene>
    <name evidence="3" type="ORF">J1605_014372</name>
</gene>
<feature type="region of interest" description="Disordered" evidence="1">
    <location>
        <begin position="1"/>
        <end position="85"/>
    </location>
</feature>
<evidence type="ECO:0000313" key="4">
    <source>
        <dbReference type="Proteomes" id="UP001159641"/>
    </source>
</evidence>
<evidence type="ECO:0000256" key="1">
    <source>
        <dbReference type="SAM" id="MobiDB-lite"/>
    </source>
</evidence>
<accession>A0AB34GDD7</accession>
<proteinExistence type="predicted"/>
<evidence type="ECO:0000259" key="2">
    <source>
        <dbReference type="PROSITE" id="PS51938"/>
    </source>
</evidence>
<reference evidence="3 4" key="1">
    <citation type="submission" date="2022-11" db="EMBL/GenBank/DDBJ databases">
        <title>Whole genome sequence of Eschrichtius robustus ER-17-0199.</title>
        <authorList>
            <person name="Bruniche-Olsen A."/>
            <person name="Black A.N."/>
            <person name="Fields C.J."/>
            <person name="Walden K."/>
            <person name="Dewoody J.A."/>
        </authorList>
    </citation>
    <scope>NUCLEOTIDE SEQUENCE [LARGE SCALE GENOMIC DNA]</scope>
    <source>
        <strain evidence="3">ER-17-0199</strain>
        <tissue evidence="3">Blubber</tissue>
    </source>
</reference>
<dbReference type="AlphaFoldDB" id="A0AB34GDD7"/>
<comment type="caution">
    <text evidence="3">The sequence shown here is derived from an EMBL/GenBank/DDBJ whole genome shotgun (WGS) entry which is preliminary data.</text>
</comment>
<evidence type="ECO:0000313" key="3">
    <source>
        <dbReference type="EMBL" id="KAJ8777719.1"/>
    </source>
</evidence>
<feature type="compositionally biased region" description="Basic and acidic residues" evidence="1">
    <location>
        <begin position="7"/>
        <end position="23"/>
    </location>
</feature>
<name>A0AB34GDD7_ESCRO</name>
<dbReference type="InterPro" id="IPR024642">
    <property type="entry name" value="SUZ-C"/>
</dbReference>
<feature type="domain" description="SUZ-C" evidence="2">
    <location>
        <begin position="32"/>
        <end position="85"/>
    </location>
</feature>
<dbReference type="Proteomes" id="UP001159641">
    <property type="component" value="Unassembled WGS sequence"/>
</dbReference>